<dbReference type="Proteomes" id="UP000694890">
    <property type="component" value="Linkage group LG1"/>
</dbReference>
<accession>A0A4W6DFC0</accession>
<organism evidence="10 11">
    <name type="scientific">Lates calcarifer</name>
    <name type="common">Barramundi</name>
    <name type="synonym">Holocentrus calcarifer</name>
    <dbReference type="NCBI Taxonomy" id="8187"/>
    <lineage>
        <taxon>Eukaryota</taxon>
        <taxon>Metazoa</taxon>
        <taxon>Chordata</taxon>
        <taxon>Craniata</taxon>
        <taxon>Vertebrata</taxon>
        <taxon>Euteleostomi</taxon>
        <taxon>Actinopterygii</taxon>
        <taxon>Neopterygii</taxon>
        <taxon>Teleostei</taxon>
        <taxon>Neoteleostei</taxon>
        <taxon>Acanthomorphata</taxon>
        <taxon>Carangaria</taxon>
        <taxon>Carangaria incertae sedis</taxon>
        <taxon>Centropomidae</taxon>
        <taxon>Lates</taxon>
    </lineage>
</organism>
<dbReference type="PANTHER" id="PTHR11494:SF8">
    <property type="entry name" value="CYTOTOXIC T-LYMPHOCYTE PROTEIN 4"/>
    <property type="match status" value="1"/>
</dbReference>
<keyword evidence="5 9" id="KW-0472">Membrane</keyword>
<evidence type="ECO:0000256" key="1">
    <source>
        <dbReference type="ARBA" id="ARBA00004479"/>
    </source>
</evidence>
<evidence type="ECO:0000256" key="5">
    <source>
        <dbReference type="ARBA" id="ARBA00023136"/>
    </source>
</evidence>
<evidence type="ECO:0000313" key="10">
    <source>
        <dbReference type="Ensembl" id="ENSLCAP00010023461.1"/>
    </source>
</evidence>
<keyword evidence="8" id="KW-0393">Immunoglobulin domain</keyword>
<dbReference type="InterPro" id="IPR036179">
    <property type="entry name" value="Ig-like_dom_sf"/>
</dbReference>
<sequence length="263" mass="29494">MKKIFSLNVLCNCMRYCRMFLTHCMIGWTVLTVLSLCLPVWSAVRVIQPYREVSINGTAQVQCFIQPQPSYNQIKPSYDQGPPYPYPIPEEVRVTLLKGLHGSQELCSSILNFTEQRETDVEREGEVQCSAKLSGGAVEMTVSGLKPTDTDMYRCEIEVFYPPPYLRLTGNGTLIHVLDSSDCPVQGAQRETSDEEDDNEGDKQMASVSVPVVVLVILVMFVLIIIIYFQTVQCERGKREIVRPVPGGPYKVEAVAFSSKEIV</sequence>
<dbReference type="KEGG" id="lcf:108872841"/>
<keyword evidence="4 9" id="KW-1133">Transmembrane helix</keyword>
<evidence type="ECO:0000256" key="8">
    <source>
        <dbReference type="ARBA" id="ARBA00023319"/>
    </source>
</evidence>
<evidence type="ECO:0000256" key="4">
    <source>
        <dbReference type="ARBA" id="ARBA00022989"/>
    </source>
</evidence>
<dbReference type="SUPFAM" id="SSF48726">
    <property type="entry name" value="Immunoglobulin"/>
    <property type="match status" value="1"/>
</dbReference>
<reference evidence="12" key="2">
    <citation type="submission" date="2025-04" db="UniProtKB">
        <authorList>
            <consortium name="RefSeq"/>
        </authorList>
    </citation>
    <scope>IDENTIFICATION</scope>
    <source>
        <tissue evidence="12">Brain</tissue>
    </source>
</reference>
<gene>
    <name evidence="10 12" type="primary">cd28</name>
</gene>
<dbReference type="Gene3D" id="2.60.40.10">
    <property type="entry name" value="Immunoglobulins"/>
    <property type="match status" value="1"/>
</dbReference>
<dbReference type="RefSeq" id="XP_018516242.1">
    <property type="nucleotide sequence ID" value="XM_018660726.2"/>
</dbReference>
<comment type="subcellular location">
    <subcellularLocation>
        <location evidence="1">Membrane</location>
        <topology evidence="1">Single-pass type I membrane protein</topology>
    </subcellularLocation>
</comment>
<dbReference type="PANTHER" id="PTHR11494">
    <property type="entry name" value="CYTOTOXIC T-LYMPHOCYTE PROTEIN"/>
    <property type="match status" value="1"/>
</dbReference>
<evidence type="ECO:0000313" key="11">
    <source>
        <dbReference type="Proteomes" id="UP000314980"/>
    </source>
</evidence>
<feature type="transmembrane region" description="Helical" evidence="9">
    <location>
        <begin position="208"/>
        <end position="229"/>
    </location>
</feature>
<name>A0A4W6DFC0_LATCA</name>
<dbReference type="STRING" id="8187.ENSLCAP00010023461"/>
<dbReference type="InParanoid" id="A0A4W6DFC0"/>
<keyword evidence="3" id="KW-0732">Signal</keyword>
<keyword evidence="7" id="KW-0325">Glycoprotein</keyword>
<dbReference type="GO" id="GO:0050852">
    <property type="term" value="P:T cell receptor signaling pathway"/>
    <property type="evidence" value="ECO:0007669"/>
    <property type="project" value="TreeGrafter"/>
</dbReference>
<evidence type="ECO:0000256" key="9">
    <source>
        <dbReference type="SAM" id="Phobius"/>
    </source>
</evidence>
<evidence type="ECO:0000256" key="3">
    <source>
        <dbReference type="ARBA" id="ARBA00022729"/>
    </source>
</evidence>
<evidence type="ECO:0000256" key="7">
    <source>
        <dbReference type="ARBA" id="ARBA00023180"/>
    </source>
</evidence>
<proteinExistence type="predicted"/>
<dbReference type="GO" id="GO:0009897">
    <property type="term" value="C:external side of plasma membrane"/>
    <property type="evidence" value="ECO:0007669"/>
    <property type="project" value="TreeGrafter"/>
</dbReference>
<protein>
    <submittedName>
        <fullName evidence="12">Cytotoxic T-lymphocyte protein 4 isoform X1</fullName>
    </submittedName>
</protein>
<keyword evidence="2 9" id="KW-0812">Transmembrane</keyword>
<evidence type="ECO:0000313" key="12">
    <source>
        <dbReference type="RefSeq" id="XP_018516242.1"/>
    </source>
</evidence>
<dbReference type="InterPro" id="IPR040216">
    <property type="entry name" value="CTLA4/CD28"/>
</dbReference>
<dbReference type="GeneID" id="108872841"/>
<keyword evidence="11" id="KW-1185">Reference proteome</keyword>
<dbReference type="OrthoDB" id="9908091at2759"/>
<dbReference type="Proteomes" id="UP000314980">
    <property type="component" value="Unassembled WGS sequence"/>
</dbReference>
<evidence type="ECO:0000256" key="6">
    <source>
        <dbReference type="ARBA" id="ARBA00023157"/>
    </source>
</evidence>
<dbReference type="InterPro" id="IPR013783">
    <property type="entry name" value="Ig-like_fold"/>
</dbReference>
<dbReference type="GO" id="GO:0042129">
    <property type="term" value="P:regulation of T cell proliferation"/>
    <property type="evidence" value="ECO:0007669"/>
    <property type="project" value="InterPro"/>
</dbReference>
<reference evidence="11" key="1">
    <citation type="submission" date="2015-09" db="EMBL/GenBank/DDBJ databases">
        <authorList>
            <person name="Sai Rama Sridatta P."/>
        </authorList>
    </citation>
    <scope>NUCLEOTIDE SEQUENCE [LARGE SCALE GENOMIC DNA]</scope>
</reference>
<reference evidence="10" key="3">
    <citation type="submission" date="2025-05" db="UniProtKB">
        <authorList>
            <consortium name="Ensembl"/>
        </authorList>
    </citation>
    <scope>IDENTIFICATION</scope>
</reference>
<evidence type="ECO:0000256" key="2">
    <source>
        <dbReference type="ARBA" id="ARBA00022692"/>
    </source>
</evidence>
<dbReference type="Ensembl" id="ENSLCAT00010023980.1">
    <property type="protein sequence ID" value="ENSLCAP00010023461.1"/>
    <property type="gene ID" value="ENSLCAG00010011022.1"/>
</dbReference>
<dbReference type="GeneTree" id="ENSGT00940000174369"/>
<keyword evidence="6" id="KW-1015">Disulfide bond</keyword>
<dbReference type="AlphaFoldDB" id="A0A4W6DFC0"/>
<dbReference type="CTD" id="940"/>